<dbReference type="Pfam" id="PF25358">
    <property type="entry name" value="PH_fung_RdRP"/>
    <property type="match status" value="1"/>
</dbReference>
<dbReference type="EMBL" id="ML992674">
    <property type="protein sequence ID" value="KAF2211972.1"/>
    <property type="molecule type" value="Genomic_DNA"/>
</dbReference>
<keyword evidence="1" id="KW-0696">RNA-directed RNA polymerase</keyword>
<sequence>MDIYVSRLPVDITHRELVRLFDSPLKQCGIHHYHIEKFHRKPSANITVLDLNAGEVFLKTFGTNHQGRAKLALCYGRMQLHIAKSRIEPSDFAVRALKLEQTTQLQKPPPPLEAAQLKASNEFLCEILQCGNWEYAKDARLRSQAKLIFISHASHNVSAKVIFGRREARIILDVTGTLKHRIDIPYQDCHDIVLGTSDSPSVTFTLYTAPKMYELDMFDDTDGLGALLSQMAAANLGNRPPQHNNQPGKKHRISSLNPAHARVVGHCFIYRIGLLDRTKLSNIRTIVSRSGKCTILGLKTATDLPRETMDAAFVRLNHELSDQSRYGNRPFQLLFQIDRLARNGYLPPDKVADLLPRISRIHKAHGLHQTIAGLRLFARNLPLLGPEAQAQDFSIGALEKMLEECAACYDAHAPDNPYELAKRYNHINLIHKVVITPTSIRLEGPEPEPTNRVLRRYSDNTDHFVRVMFQEESGGRVSHDWQSNYDRIYHERFKGILDGSIIIAGKPFSFLGFSHSSLRSQSCWFMAPFVRDGTLMLAEHVLRALGDFSKIRTPAKCAARIGQNFTDTNTSVRLTQEQVFNLDMIVRNGRDFADGAGTISLDLLRDVWRVYGTKRLLKPTALQIRFQGAKGMVALDTRLRGKRLMLRDNMTKYVTESVWDFEICGAAFRPLPMILNRQFIKILEDLQVPLEAFTTLQDAAMRRLRLMTQSAINTAHFLNEVSHSKASGLPTLIQYLGQIGLDYHADDFLYKSVELAVISELRDIKHRGRIPVEQGVTLYGLPDETGYLREGEIFVITEKAPEGGKQILVKNNVAITRSPALHPGDVQLVNAVDVPANNPCRQLSNVIVFSKWGARDLPSMLSGGDLDGDLYNVIWDPTLIPHVTCNPADYPRVSPVELSRNVTRKDMSDFFVTFMENDKLGVISNQHLQLADQRPAGTLDPDCIKLAALASTAVDYSKTGIPANMQGAPKFQKFKPDFMAPSPRVVVSTEGLLALEEEDNEQDEAFDSIDAERRPMRYYESTKALGQLYRRIDERQFLADMQREFRAVNGSSARRDLMPELLRYVIRTATVTFGGNLYTQHKNLARDIRSSYEDSLANLMCDCEPTPHKSLTESEVFAGEILGRHNGPDGKQLRELSEVMRNRFKQIVDYCNLRITHGDAMMEQVDDLDDLYGEEYSDREIEALPRAIACLEVAVTEPGYQDYSVGNLQSFKYIAATAALRELDRYKITTLGSYSGLPNAS</sequence>
<dbReference type="OrthoDB" id="6513042at2759"/>
<evidence type="ECO:0000256" key="1">
    <source>
        <dbReference type="RuleBase" id="RU363098"/>
    </source>
</evidence>
<dbReference type="Pfam" id="PF05183">
    <property type="entry name" value="RdRP"/>
    <property type="match status" value="1"/>
</dbReference>
<evidence type="ECO:0000259" key="2">
    <source>
        <dbReference type="Pfam" id="PF05183"/>
    </source>
</evidence>
<keyword evidence="1" id="KW-0808">Transferase</keyword>
<comment type="similarity">
    <text evidence="1">Belongs to the RdRP family.</text>
</comment>
<dbReference type="EC" id="2.7.7.48" evidence="1"/>
<dbReference type="GO" id="GO:0003968">
    <property type="term" value="F:RNA-directed RNA polymerase activity"/>
    <property type="evidence" value="ECO:0007669"/>
    <property type="project" value="UniProtKB-KW"/>
</dbReference>
<dbReference type="PANTHER" id="PTHR23079:SF17">
    <property type="entry name" value="RNA-DEPENDENT RNA POLYMERASE"/>
    <property type="match status" value="1"/>
</dbReference>
<comment type="catalytic activity">
    <reaction evidence="1">
        <text>RNA(n) + a ribonucleoside 5'-triphosphate = RNA(n+1) + diphosphate</text>
        <dbReference type="Rhea" id="RHEA:21248"/>
        <dbReference type="Rhea" id="RHEA-COMP:14527"/>
        <dbReference type="Rhea" id="RHEA-COMP:17342"/>
        <dbReference type="ChEBI" id="CHEBI:33019"/>
        <dbReference type="ChEBI" id="CHEBI:61557"/>
        <dbReference type="ChEBI" id="CHEBI:140395"/>
        <dbReference type="EC" id="2.7.7.48"/>
    </reaction>
</comment>
<protein>
    <recommendedName>
        <fullName evidence="1">RNA-dependent RNA polymerase</fullName>
        <ecNumber evidence="1">2.7.7.48</ecNumber>
    </recommendedName>
</protein>
<dbReference type="InterPro" id="IPR057596">
    <property type="entry name" value="RDRP_core"/>
</dbReference>
<dbReference type="InterPro" id="IPR007855">
    <property type="entry name" value="RDRP"/>
</dbReference>
<reference evidence="4" key="1">
    <citation type="journal article" date="2020" name="Stud. Mycol.">
        <title>101 Dothideomycetes genomes: a test case for predicting lifestyles and emergence of pathogens.</title>
        <authorList>
            <person name="Haridas S."/>
            <person name="Albert R."/>
            <person name="Binder M."/>
            <person name="Bloem J."/>
            <person name="Labutti K."/>
            <person name="Salamov A."/>
            <person name="Andreopoulos B."/>
            <person name="Baker S."/>
            <person name="Barry K."/>
            <person name="Bills G."/>
            <person name="Bluhm B."/>
            <person name="Cannon C."/>
            <person name="Castanera R."/>
            <person name="Culley D."/>
            <person name="Daum C."/>
            <person name="Ezra D."/>
            <person name="Gonzalez J."/>
            <person name="Henrissat B."/>
            <person name="Kuo A."/>
            <person name="Liang C."/>
            <person name="Lipzen A."/>
            <person name="Lutzoni F."/>
            <person name="Magnuson J."/>
            <person name="Mondo S."/>
            <person name="Nolan M."/>
            <person name="Ohm R."/>
            <person name="Pangilinan J."/>
            <person name="Park H.-J."/>
            <person name="Ramirez L."/>
            <person name="Alfaro M."/>
            <person name="Sun H."/>
            <person name="Tritt A."/>
            <person name="Yoshinaga Y."/>
            <person name="Zwiers L.-H."/>
            <person name="Turgeon B."/>
            <person name="Goodwin S."/>
            <person name="Spatafora J."/>
            <person name="Crous P."/>
            <person name="Grigoriev I."/>
        </authorList>
    </citation>
    <scope>NUCLEOTIDE SEQUENCE</scope>
    <source>
        <strain evidence="4">SCOH1-5</strain>
    </source>
</reference>
<feature type="domain" description="RdRP-like PH" evidence="3">
    <location>
        <begin position="122"/>
        <end position="300"/>
    </location>
</feature>
<dbReference type="InterPro" id="IPR057503">
    <property type="entry name" value="PH_RdRP"/>
</dbReference>
<evidence type="ECO:0000313" key="4">
    <source>
        <dbReference type="EMBL" id="KAF2211972.1"/>
    </source>
</evidence>
<keyword evidence="5" id="KW-1185">Reference proteome</keyword>
<dbReference type="AlphaFoldDB" id="A0A6A6FF04"/>
<dbReference type="GO" id="GO:0003723">
    <property type="term" value="F:RNA binding"/>
    <property type="evidence" value="ECO:0007669"/>
    <property type="project" value="UniProtKB-KW"/>
</dbReference>
<dbReference type="PANTHER" id="PTHR23079">
    <property type="entry name" value="RNA-DEPENDENT RNA POLYMERASE"/>
    <property type="match status" value="1"/>
</dbReference>
<proteinExistence type="inferred from homology"/>
<accession>A0A6A6FF04</accession>
<keyword evidence="1" id="KW-0548">Nucleotidyltransferase</keyword>
<organism evidence="4 5">
    <name type="scientific">Cercospora zeae-maydis SCOH1-5</name>
    <dbReference type="NCBI Taxonomy" id="717836"/>
    <lineage>
        <taxon>Eukaryota</taxon>
        <taxon>Fungi</taxon>
        <taxon>Dikarya</taxon>
        <taxon>Ascomycota</taxon>
        <taxon>Pezizomycotina</taxon>
        <taxon>Dothideomycetes</taxon>
        <taxon>Dothideomycetidae</taxon>
        <taxon>Mycosphaerellales</taxon>
        <taxon>Mycosphaerellaceae</taxon>
        <taxon>Cercospora</taxon>
    </lineage>
</organism>
<evidence type="ECO:0000259" key="3">
    <source>
        <dbReference type="Pfam" id="PF25358"/>
    </source>
</evidence>
<feature type="domain" description="RDRP core" evidence="2">
    <location>
        <begin position="435"/>
        <end position="1032"/>
    </location>
</feature>
<gene>
    <name evidence="4" type="ORF">CERZMDRAFT_68227</name>
</gene>
<name>A0A6A6FF04_9PEZI</name>
<keyword evidence="1" id="KW-0694">RNA-binding</keyword>
<dbReference type="GO" id="GO:0030422">
    <property type="term" value="P:siRNA processing"/>
    <property type="evidence" value="ECO:0007669"/>
    <property type="project" value="TreeGrafter"/>
</dbReference>
<evidence type="ECO:0000313" key="5">
    <source>
        <dbReference type="Proteomes" id="UP000799539"/>
    </source>
</evidence>
<dbReference type="GO" id="GO:0031380">
    <property type="term" value="C:nuclear RNA-directed RNA polymerase complex"/>
    <property type="evidence" value="ECO:0007669"/>
    <property type="project" value="TreeGrafter"/>
</dbReference>
<dbReference type="Proteomes" id="UP000799539">
    <property type="component" value="Unassembled WGS sequence"/>
</dbReference>